<feature type="non-terminal residue" evidence="1">
    <location>
        <position position="1"/>
    </location>
</feature>
<comment type="caution">
    <text evidence="1">The sequence shown here is derived from an EMBL/GenBank/DDBJ whole genome shotgun (WGS) entry which is preliminary data.</text>
</comment>
<reference evidence="1 2" key="1">
    <citation type="submission" date="2024-04" db="EMBL/GenBank/DDBJ databases">
        <title>Draft genome assemblies of urinary isolates.</title>
        <authorList>
            <person name="Appleberry H."/>
            <person name="Kula A."/>
            <person name="Wolfe A.J."/>
            <person name="Putonti C."/>
        </authorList>
    </citation>
    <scope>NUCLEOTIDE SEQUENCE [LARGE SCALE GENOMIC DNA]</scope>
    <source>
        <strain evidence="1 2">UMB12529</strain>
    </source>
</reference>
<keyword evidence="2" id="KW-1185">Reference proteome</keyword>
<gene>
    <name evidence="1" type="ORF">AAFL32_29755</name>
</gene>
<accession>A0ABU9PDY3</accession>
<proteinExistence type="predicted"/>
<name>A0ABU9PDY3_9ENTR</name>
<evidence type="ECO:0000313" key="2">
    <source>
        <dbReference type="Proteomes" id="UP001458070"/>
    </source>
</evidence>
<dbReference type="EMBL" id="JBCGEM010000087">
    <property type="protein sequence ID" value="MEM0628047.1"/>
    <property type="molecule type" value="Genomic_DNA"/>
</dbReference>
<dbReference type="Proteomes" id="UP001458070">
    <property type="component" value="Unassembled WGS sequence"/>
</dbReference>
<organism evidence="1 2">
    <name type="scientific">Klebsiella grimontii</name>
    <dbReference type="NCBI Taxonomy" id="2058152"/>
    <lineage>
        <taxon>Bacteria</taxon>
        <taxon>Pseudomonadati</taxon>
        <taxon>Pseudomonadota</taxon>
        <taxon>Gammaproteobacteria</taxon>
        <taxon>Enterobacterales</taxon>
        <taxon>Enterobacteriaceae</taxon>
        <taxon>Klebsiella/Raoultella group</taxon>
        <taxon>Klebsiella</taxon>
    </lineage>
</organism>
<evidence type="ECO:0000313" key="1">
    <source>
        <dbReference type="EMBL" id="MEM0628047.1"/>
    </source>
</evidence>
<sequence length="60" mass="6968">QVSHYNTGITIQVRITKIMLNSIINEIKINMLRQWPATFPLQQPVMEALETESSHEFVMP</sequence>
<dbReference type="RefSeq" id="WP_342706596.1">
    <property type="nucleotide sequence ID" value="NZ_JBCGEM010000087.1"/>
</dbReference>
<protein>
    <submittedName>
        <fullName evidence="1">Uncharacterized protein</fullName>
    </submittedName>
</protein>